<name>C9ZDC5_STRSW</name>
<evidence type="ECO:0000313" key="2">
    <source>
        <dbReference type="Proteomes" id="UP000001444"/>
    </source>
</evidence>
<evidence type="ECO:0000313" key="1">
    <source>
        <dbReference type="EMBL" id="CBG70283.1"/>
    </source>
</evidence>
<reference evidence="1 2" key="1">
    <citation type="journal article" date="2010" name="Mol. Plant Microbe Interact.">
        <title>Streptomyces scabies 87-22 contains a coronafacic acid-like biosynthetic cluster that contributes to plant-microbe interactions.</title>
        <authorList>
            <person name="Bignell D.R."/>
            <person name="Seipke R.F."/>
            <person name="Huguet-Tapia J.C."/>
            <person name="Chambers A.H."/>
            <person name="Parry R.J."/>
            <person name="Loria R."/>
        </authorList>
    </citation>
    <scope>NUCLEOTIDE SEQUENCE [LARGE SCALE GENOMIC DNA]</scope>
    <source>
        <strain evidence="1 2">87.22</strain>
    </source>
</reference>
<dbReference type="AlphaFoldDB" id="C9ZDC5"/>
<organism evidence="1 2">
    <name type="scientific">Streptomyces scabiei (strain 87.22)</name>
    <dbReference type="NCBI Taxonomy" id="680198"/>
    <lineage>
        <taxon>Bacteria</taxon>
        <taxon>Bacillati</taxon>
        <taxon>Actinomycetota</taxon>
        <taxon>Actinomycetes</taxon>
        <taxon>Kitasatosporales</taxon>
        <taxon>Streptomycetaceae</taxon>
        <taxon>Streptomyces</taxon>
    </lineage>
</organism>
<dbReference type="KEGG" id="scb:SCAB_31821"/>
<sequence length="73" mass="7583">MASGGDSQVPFGAEIGFSDEDLSYCVRATGLLDQEAAHRRTTLTCVACPGDGGAVAPEFLSLEDRAPAHLHHG</sequence>
<accession>C9ZDC5</accession>
<dbReference type="Proteomes" id="UP000001444">
    <property type="component" value="Chromosome"/>
</dbReference>
<keyword evidence="2" id="KW-1185">Reference proteome</keyword>
<proteinExistence type="predicted"/>
<dbReference type="EMBL" id="FN554889">
    <property type="protein sequence ID" value="CBG70283.1"/>
    <property type="molecule type" value="Genomic_DNA"/>
</dbReference>
<gene>
    <name evidence="1" type="ordered locus">SCAB_31821</name>
</gene>
<dbReference type="HOGENOM" id="CLU_2703431_0_0_11"/>
<protein>
    <submittedName>
        <fullName evidence="1">Uncharacterized protein</fullName>
    </submittedName>
</protein>